<name>A0A6G0R913_9STRA</name>
<evidence type="ECO:0000256" key="1">
    <source>
        <dbReference type="ARBA" id="ARBA00023125"/>
    </source>
</evidence>
<dbReference type="Pfam" id="PF03221">
    <property type="entry name" value="HTH_Tnp_Tc5"/>
    <property type="match status" value="1"/>
</dbReference>
<keyword evidence="1" id="KW-0238">DNA-binding</keyword>
<evidence type="ECO:0000259" key="2">
    <source>
        <dbReference type="PROSITE" id="PS51253"/>
    </source>
</evidence>
<dbReference type="InterPro" id="IPR006600">
    <property type="entry name" value="HTH_CenpB_DNA-bd_dom"/>
</dbReference>
<dbReference type="SMART" id="SM00674">
    <property type="entry name" value="CENPB"/>
    <property type="match status" value="1"/>
</dbReference>
<sequence length="317" mass="34618">MSPSRVAKTMAEKKEVVTWIENRGKTPAKAASHFQNERGWKISAAQVRYLWKQKDSIKNVHISNLRLKDARAKPRLTDVEDMTFDQVLFLRSEKNKVSRGMIADMGENLAQSELRDDSFAGSCKWVDGFMRRYALSLRQTTNLTALTGDVLTDRAVSFMTFLGPRIGSLSLNHTIVMGETAVYFESPRRQTIDTTCPPRRAQVNWVCLYESDRCTDYVSVWSFRLTSRAEAAVVYRARAAVAACARAAARTLAAAVYRAQAAAPACAQAAAVSRAQAAAAACAQAAAVSRARATAAARVQAAAAARAQLLLPPVLVS</sequence>
<accession>A0A6G0R913</accession>
<evidence type="ECO:0000313" key="4">
    <source>
        <dbReference type="Proteomes" id="UP000486351"/>
    </source>
</evidence>
<dbReference type="PROSITE" id="PS51253">
    <property type="entry name" value="HTH_CENPB"/>
    <property type="match status" value="1"/>
</dbReference>
<dbReference type="AlphaFoldDB" id="A0A6G0R913"/>
<comment type="caution">
    <text evidence="3">The sequence shown here is derived from an EMBL/GenBank/DDBJ whole genome shotgun (WGS) entry which is preliminary data.</text>
</comment>
<dbReference type="EMBL" id="QXFY01001222">
    <property type="protein sequence ID" value="KAE9324216.1"/>
    <property type="molecule type" value="Genomic_DNA"/>
</dbReference>
<dbReference type="GO" id="GO:0003677">
    <property type="term" value="F:DNA binding"/>
    <property type="evidence" value="ECO:0007669"/>
    <property type="project" value="UniProtKB-KW"/>
</dbReference>
<evidence type="ECO:0000313" key="3">
    <source>
        <dbReference type="EMBL" id="KAE9324216.1"/>
    </source>
</evidence>
<gene>
    <name evidence="3" type="ORF">PF008_g17165</name>
</gene>
<feature type="domain" description="HTH CENPB-type" evidence="2">
    <location>
        <begin position="67"/>
        <end position="139"/>
    </location>
</feature>
<reference evidence="3 4" key="1">
    <citation type="submission" date="2018-09" db="EMBL/GenBank/DDBJ databases">
        <title>Genomic investigation of the strawberry pathogen Phytophthora fragariae indicates pathogenicity is determined by transcriptional variation in three key races.</title>
        <authorList>
            <person name="Adams T.M."/>
            <person name="Armitage A.D."/>
            <person name="Sobczyk M.K."/>
            <person name="Bates H.J."/>
            <person name="Dunwell J.M."/>
            <person name="Nellist C.F."/>
            <person name="Harrison R.J."/>
        </authorList>
    </citation>
    <scope>NUCLEOTIDE SEQUENCE [LARGE SCALE GENOMIC DNA]</scope>
    <source>
        <strain evidence="3 4">NOV-77</strain>
    </source>
</reference>
<dbReference type="Proteomes" id="UP000486351">
    <property type="component" value="Unassembled WGS sequence"/>
</dbReference>
<organism evidence="3 4">
    <name type="scientific">Phytophthora fragariae</name>
    <dbReference type="NCBI Taxonomy" id="53985"/>
    <lineage>
        <taxon>Eukaryota</taxon>
        <taxon>Sar</taxon>
        <taxon>Stramenopiles</taxon>
        <taxon>Oomycota</taxon>
        <taxon>Peronosporomycetes</taxon>
        <taxon>Peronosporales</taxon>
        <taxon>Peronosporaceae</taxon>
        <taxon>Phytophthora</taxon>
    </lineage>
</organism>
<protein>
    <recommendedName>
        <fullName evidence="2">HTH CENPB-type domain-containing protein</fullName>
    </recommendedName>
</protein>
<proteinExistence type="predicted"/>